<feature type="transmembrane region" description="Helical" evidence="1">
    <location>
        <begin position="31"/>
        <end position="54"/>
    </location>
</feature>
<dbReference type="RefSeq" id="WP_213412654.1">
    <property type="nucleotide sequence ID" value="NZ_BOVK01000036.1"/>
</dbReference>
<comment type="caution">
    <text evidence="2">The sequence shown here is derived from an EMBL/GenBank/DDBJ whole genome shotgun (WGS) entry which is preliminary data.</text>
</comment>
<keyword evidence="1" id="KW-0472">Membrane</keyword>
<protein>
    <submittedName>
        <fullName evidence="2">Uncharacterized protein</fullName>
    </submittedName>
</protein>
<dbReference type="AlphaFoldDB" id="A0A8J4H2R6"/>
<sequence>MKKGISSVVGLALGAGLLLYAIPRLDVGQGWTAPSLFAAVWLGMMLVIVSAYLYDLLGVDEETRKELQHVKRMRRWKMEQRLRSKLVVRDTKR</sequence>
<keyword evidence="1" id="KW-1133">Transmembrane helix</keyword>
<organism evidence="2 3">
    <name type="scientific">Xylanibacillus composti</name>
    <dbReference type="NCBI Taxonomy" id="1572762"/>
    <lineage>
        <taxon>Bacteria</taxon>
        <taxon>Bacillati</taxon>
        <taxon>Bacillota</taxon>
        <taxon>Bacilli</taxon>
        <taxon>Bacillales</taxon>
        <taxon>Paenibacillaceae</taxon>
        <taxon>Xylanibacillus</taxon>
    </lineage>
</organism>
<dbReference type="EMBL" id="BOVK01000036">
    <property type="protein sequence ID" value="GIQ69868.1"/>
    <property type="molecule type" value="Genomic_DNA"/>
</dbReference>
<keyword evidence="1" id="KW-0812">Transmembrane</keyword>
<gene>
    <name evidence="2" type="ORF">XYCOK13_26920</name>
</gene>
<proteinExistence type="predicted"/>
<evidence type="ECO:0000313" key="2">
    <source>
        <dbReference type="EMBL" id="GIQ69868.1"/>
    </source>
</evidence>
<accession>A0A8J4H2R6</accession>
<dbReference type="Proteomes" id="UP000677918">
    <property type="component" value="Unassembled WGS sequence"/>
</dbReference>
<keyword evidence="3" id="KW-1185">Reference proteome</keyword>
<evidence type="ECO:0000313" key="3">
    <source>
        <dbReference type="Proteomes" id="UP000677918"/>
    </source>
</evidence>
<evidence type="ECO:0000256" key="1">
    <source>
        <dbReference type="SAM" id="Phobius"/>
    </source>
</evidence>
<name>A0A8J4H2R6_9BACL</name>
<reference evidence="2" key="1">
    <citation type="submission" date="2021-04" db="EMBL/GenBank/DDBJ databases">
        <title>Draft genome sequence of Xylanibacillus composti strain K13.</title>
        <authorList>
            <person name="Uke A."/>
            <person name="Chhe C."/>
            <person name="Baramee S."/>
            <person name="Kosugi A."/>
        </authorList>
    </citation>
    <scope>NUCLEOTIDE SEQUENCE</scope>
    <source>
        <strain evidence="2">K13</strain>
    </source>
</reference>